<evidence type="ECO:0000313" key="2">
    <source>
        <dbReference type="Proteomes" id="UP000324222"/>
    </source>
</evidence>
<dbReference type="Proteomes" id="UP000324222">
    <property type="component" value="Unassembled WGS sequence"/>
</dbReference>
<dbReference type="AlphaFoldDB" id="A0A5B7GQN3"/>
<comment type="caution">
    <text evidence="1">The sequence shown here is derived from an EMBL/GenBank/DDBJ whole genome shotgun (WGS) entry which is preliminary data.</text>
</comment>
<organism evidence="1 2">
    <name type="scientific">Portunus trituberculatus</name>
    <name type="common">Swimming crab</name>
    <name type="synonym">Neptunus trituberculatus</name>
    <dbReference type="NCBI Taxonomy" id="210409"/>
    <lineage>
        <taxon>Eukaryota</taxon>
        <taxon>Metazoa</taxon>
        <taxon>Ecdysozoa</taxon>
        <taxon>Arthropoda</taxon>
        <taxon>Crustacea</taxon>
        <taxon>Multicrustacea</taxon>
        <taxon>Malacostraca</taxon>
        <taxon>Eumalacostraca</taxon>
        <taxon>Eucarida</taxon>
        <taxon>Decapoda</taxon>
        <taxon>Pleocyemata</taxon>
        <taxon>Brachyura</taxon>
        <taxon>Eubrachyura</taxon>
        <taxon>Portunoidea</taxon>
        <taxon>Portunidae</taxon>
        <taxon>Portuninae</taxon>
        <taxon>Portunus</taxon>
    </lineage>
</organism>
<name>A0A5B7GQN3_PORTR</name>
<dbReference type="EMBL" id="VSRR010016992">
    <property type="protein sequence ID" value="MPC59923.1"/>
    <property type="molecule type" value="Genomic_DNA"/>
</dbReference>
<proteinExistence type="predicted"/>
<protein>
    <submittedName>
        <fullName evidence="1">Uncharacterized protein</fullName>
    </submittedName>
</protein>
<reference evidence="1 2" key="1">
    <citation type="submission" date="2019-05" db="EMBL/GenBank/DDBJ databases">
        <title>Another draft genome of Portunus trituberculatus and its Hox gene families provides insights of decapod evolution.</title>
        <authorList>
            <person name="Jeong J.-H."/>
            <person name="Song I."/>
            <person name="Kim S."/>
            <person name="Choi T."/>
            <person name="Kim D."/>
            <person name="Ryu S."/>
            <person name="Kim W."/>
        </authorList>
    </citation>
    <scope>NUCLEOTIDE SEQUENCE [LARGE SCALE GENOMIC DNA]</scope>
    <source>
        <tissue evidence="1">Muscle</tissue>
    </source>
</reference>
<sequence length="98" mass="11035">MDDQARKDKTRGKKWTKLDLSPGPTIRHFLAAAYLPHPHYTGNTTSIHHLNIQPSLDQRYVSTGESGVEQRRPGRKRLSMAGTRANNCLGVIITQVRD</sequence>
<accession>A0A5B7GQN3</accession>
<evidence type="ECO:0000313" key="1">
    <source>
        <dbReference type="EMBL" id="MPC59923.1"/>
    </source>
</evidence>
<keyword evidence="2" id="KW-1185">Reference proteome</keyword>
<gene>
    <name evidence="1" type="ORF">E2C01_053954</name>
</gene>